<name>A0AAD7HR02_9AGAR</name>
<comment type="caution">
    <text evidence="2">The sequence shown here is derived from an EMBL/GenBank/DDBJ whole genome shotgun (WGS) entry which is preliminary data.</text>
</comment>
<sequence length="335" mass="36525">MASRRPRGPGPASQLPQQSEASSSTPYTDPFAGRGGRNPSRGEGHMGFSNRNTRPATNHPIRSRQGLPTTEPPSDHTSQTDEVIVSASSTVSYPLQAPTILQPSVAKAPDIVVLSSTSRRQNSYILCVSLLVAFLHTRHHVSFRACAVILMTLNIVFSAMPGNLLGGDTLPRSLTTVFAQLNLTDKFKVHPICYLCHKIFDPTVGSETICADCESRIFRPQTRSLFRRLFESAPAPVVAGDGDDDSEDNPSVGGSPHVVAPIQPLSDALRDLFSRPGVVPAVNAWKTREQTPGELKCMQDGEVWRTIKGPDNKSFFFEGNCDEEIRLGVTFSLDW</sequence>
<accession>A0AAD7HR02</accession>
<dbReference type="EMBL" id="JARKIB010000191">
    <property type="protein sequence ID" value="KAJ7725794.1"/>
    <property type="molecule type" value="Genomic_DNA"/>
</dbReference>
<feature type="region of interest" description="Disordered" evidence="1">
    <location>
        <begin position="1"/>
        <end position="81"/>
    </location>
</feature>
<proteinExistence type="predicted"/>
<gene>
    <name evidence="2" type="ORF">B0H16DRAFT_1429796</name>
</gene>
<feature type="compositionally biased region" description="Polar residues" evidence="1">
    <location>
        <begin position="14"/>
        <end position="27"/>
    </location>
</feature>
<organism evidence="2 3">
    <name type="scientific">Mycena metata</name>
    <dbReference type="NCBI Taxonomy" id="1033252"/>
    <lineage>
        <taxon>Eukaryota</taxon>
        <taxon>Fungi</taxon>
        <taxon>Dikarya</taxon>
        <taxon>Basidiomycota</taxon>
        <taxon>Agaricomycotina</taxon>
        <taxon>Agaricomycetes</taxon>
        <taxon>Agaricomycetidae</taxon>
        <taxon>Agaricales</taxon>
        <taxon>Marasmiineae</taxon>
        <taxon>Mycenaceae</taxon>
        <taxon>Mycena</taxon>
    </lineage>
</organism>
<reference evidence="2" key="1">
    <citation type="submission" date="2023-03" db="EMBL/GenBank/DDBJ databases">
        <title>Massive genome expansion in bonnet fungi (Mycena s.s.) driven by repeated elements and novel gene families across ecological guilds.</title>
        <authorList>
            <consortium name="Lawrence Berkeley National Laboratory"/>
            <person name="Harder C.B."/>
            <person name="Miyauchi S."/>
            <person name="Viragh M."/>
            <person name="Kuo A."/>
            <person name="Thoen E."/>
            <person name="Andreopoulos B."/>
            <person name="Lu D."/>
            <person name="Skrede I."/>
            <person name="Drula E."/>
            <person name="Henrissat B."/>
            <person name="Morin E."/>
            <person name="Kohler A."/>
            <person name="Barry K."/>
            <person name="LaButti K."/>
            <person name="Morin E."/>
            <person name="Salamov A."/>
            <person name="Lipzen A."/>
            <person name="Mereny Z."/>
            <person name="Hegedus B."/>
            <person name="Baldrian P."/>
            <person name="Stursova M."/>
            <person name="Weitz H."/>
            <person name="Taylor A."/>
            <person name="Grigoriev I.V."/>
            <person name="Nagy L.G."/>
            <person name="Martin F."/>
            <person name="Kauserud H."/>
        </authorList>
    </citation>
    <scope>NUCLEOTIDE SEQUENCE</scope>
    <source>
        <strain evidence="2">CBHHK182m</strain>
    </source>
</reference>
<feature type="region of interest" description="Disordered" evidence="1">
    <location>
        <begin position="236"/>
        <end position="257"/>
    </location>
</feature>
<protein>
    <submittedName>
        <fullName evidence="2">Uncharacterized protein</fullName>
    </submittedName>
</protein>
<evidence type="ECO:0000256" key="1">
    <source>
        <dbReference type="SAM" id="MobiDB-lite"/>
    </source>
</evidence>
<keyword evidence="3" id="KW-1185">Reference proteome</keyword>
<evidence type="ECO:0000313" key="3">
    <source>
        <dbReference type="Proteomes" id="UP001215598"/>
    </source>
</evidence>
<dbReference type="Proteomes" id="UP001215598">
    <property type="component" value="Unassembled WGS sequence"/>
</dbReference>
<evidence type="ECO:0000313" key="2">
    <source>
        <dbReference type="EMBL" id="KAJ7725794.1"/>
    </source>
</evidence>
<dbReference type="AlphaFoldDB" id="A0AAD7HR02"/>